<evidence type="ECO:0000259" key="2">
    <source>
        <dbReference type="Pfam" id="PF14833"/>
    </source>
</evidence>
<dbReference type="InterPro" id="IPR029154">
    <property type="entry name" value="HIBADH-like_NADP-bd"/>
</dbReference>
<proteinExistence type="predicted"/>
<dbReference type="SUPFAM" id="SSF48179">
    <property type="entry name" value="6-phosphogluconate dehydrogenase C-terminal domain-like"/>
    <property type="match status" value="1"/>
</dbReference>
<dbReference type="GO" id="GO:0050661">
    <property type="term" value="F:NADP binding"/>
    <property type="evidence" value="ECO:0007669"/>
    <property type="project" value="InterPro"/>
</dbReference>
<dbReference type="InterPro" id="IPR013328">
    <property type="entry name" value="6PGD_dom2"/>
</dbReference>
<dbReference type="PANTHER" id="PTHR43580:SF2">
    <property type="entry name" value="CYTOKINE-LIKE NUCLEAR FACTOR N-PAC"/>
    <property type="match status" value="1"/>
</dbReference>
<dbReference type="Proteomes" id="UP000007382">
    <property type="component" value="Chromosome"/>
</dbReference>
<dbReference type="EMBL" id="AP012342">
    <property type="protein sequence ID" value="BAM06960.1"/>
    <property type="molecule type" value="Genomic_DNA"/>
</dbReference>
<dbReference type="AlphaFoldDB" id="I0INW1"/>
<dbReference type="Gene3D" id="1.10.1040.10">
    <property type="entry name" value="N-(1-d-carboxylethyl)-l-norvaline Dehydrogenase, domain 2"/>
    <property type="match status" value="1"/>
</dbReference>
<dbReference type="SUPFAM" id="SSF51735">
    <property type="entry name" value="NAD(P)-binding Rossmann-fold domains"/>
    <property type="match status" value="1"/>
</dbReference>
<gene>
    <name evidence="3" type="ordered locus">LFE_1277</name>
</gene>
<feature type="domain" description="6-phosphogluconate dehydrogenase NADP-binding" evidence="1">
    <location>
        <begin position="2"/>
        <end position="71"/>
    </location>
</feature>
<dbReference type="GO" id="GO:0051287">
    <property type="term" value="F:NAD binding"/>
    <property type="evidence" value="ECO:0007669"/>
    <property type="project" value="InterPro"/>
</dbReference>
<dbReference type="STRING" id="1162668.LFE_1277"/>
<dbReference type="InterPro" id="IPR008927">
    <property type="entry name" value="6-PGluconate_DH-like_C_sf"/>
</dbReference>
<dbReference type="OrthoDB" id="9786703at2"/>
<evidence type="ECO:0000259" key="1">
    <source>
        <dbReference type="Pfam" id="PF03446"/>
    </source>
</evidence>
<dbReference type="Pfam" id="PF03446">
    <property type="entry name" value="NAD_binding_2"/>
    <property type="match status" value="1"/>
</dbReference>
<keyword evidence="4" id="KW-1185">Reference proteome</keyword>
<evidence type="ECO:0000313" key="4">
    <source>
        <dbReference type="Proteomes" id="UP000007382"/>
    </source>
</evidence>
<dbReference type="PATRIC" id="fig|1162668.3.peg.1486"/>
<dbReference type="Gene3D" id="3.40.50.720">
    <property type="entry name" value="NAD(P)-binding Rossmann-like Domain"/>
    <property type="match status" value="1"/>
</dbReference>
<reference evidence="4" key="2">
    <citation type="submission" date="2012-03" db="EMBL/GenBank/DDBJ databases">
        <title>The complete genome sequence of the pioneer microbe on fresh volcanic deposit, Leptospirillum ferrooxidans strain C2-3.</title>
        <authorList>
            <person name="Fujimura R."/>
            <person name="Sato Y."/>
            <person name="Nishizawa T."/>
            <person name="Nanba K."/>
            <person name="Oshima K."/>
            <person name="Hattori M."/>
            <person name="Kamijo T."/>
            <person name="Ohta H."/>
        </authorList>
    </citation>
    <scope>NUCLEOTIDE SEQUENCE [LARGE SCALE GENOMIC DNA]</scope>
    <source>
        <strain evidence="4">C2-3</strain>
    </source>
</reference>
<dbReference type="HOGENOM" id="CLU_035117_6_2_0"/>
<dbReference type="InterPro" id="IPR036291">
    <property type="entry name" value="NAD(P)-bd_dom_sf"/>
</dbReference>
<dbReference type="eggNOG" id="COG2084">
    <property type="taxonomic scope" value="Bacteria"/>
</dbReference>
<name>I0INW1_LEPFC</name>
<dbReference type="KEGG" id="lfc:LFE_1277"/>
<sequence length="208" mass="22876">MSFSTLSPTFVEEMTQEHERRGQILISCPVFGRPDRADAATLTIVTAGDREVLALMEDLFQALGSDLFHVGDRPSKANWVKILGNFTLGGLLETLSESLSLGERAGINPETLVEILDTALYHSPVFRGYGNLMATEKWDPAGFRMKLGLKDIRLVLKESDALEVSLPLADLIHSGFISGIHRGYGELDWSALKKVRADDSGREENSIS</sequence>
<reference evidence="3 4" key="1">
    <citation type="journal article" date="2012" name="J. Bacteriol.">
        <title>Complete Genome Sequence of Leptospirillum ferrooxidans Strain C2-3, Isolated from a Fresh Volcanic Ash Deposit on the Island of Miyake, Japan.</title>
        <authorList>
            <person name="Fujimura R."/>
            <person name="Sato Y."/>
            <person name="Nishizawa T."/>
            <person name="Oshima K."/>
            <person name="Kim S.-W."/>
            <person name="Hattori M."/>
            <person name="Kamijo T."/>
            <person name="Ohta H."/>
        </authorList>
    </citation>
    <scope>NUCLEOTIDE SEQUENCE [LARGE SCALE GENOMIC DNA]</scope>
    <source>
        <strain evidence="3 4">C2-3</strain>
    </source>
</reference>
<accession>I0INW1</accession>
<dbReference type="InterPro" id="IPR006115">
    <property type="entry name" value="6PGDH_NADP-bd"/>
</dbReference>
<protein>
    <submittedName>
        <fullName evidence="3">Putative NAD-binding 6-phosphogluconate dehydrogenase</fullName>
    </submittedName>
</protein>
<dbReference type="InterPro" id="IPR051265">
    <property type="entry name" value="HIBADH-related_NP60_sf"/>
</dbReference>
<dbReference type="Pfam" id="PF14833">
    <property type="entry name" value="NAD_binding_11"/>
    <property type="match status" value="1"/>
</dbReference>
<organism evidence="3 4">
    <name type="scientific">Leptospirillum ferrooxidans (strain C2-3)</name>
    <dbReference type="NCBI Taxonomy" id="1162668"/>
    <lineage>
        <taxon>Bacteria</taxon>
        <taxon>Pseudomonadati</taxon>
        <taxon>Nitrospirota</taxon>
        <taxon>Nitrospiria</taxon>
        <taxon>Nitrospirales</taxon>
        <taxon>Nitrospiraceae</taxon>
        <taxon>Leptospirillum</taxon>
    </lineage>
</organism>
<feature type="domain" description="3-hydroxyisobutyrate dehydrogenase-like NAD-binding" evidence="2">
    <location>
        <begin position="77"/>
        <end position="194"/>
    </location>
</feature>
<evidence type="ECO:0000313" key="3">
    <source>
        <dbReference type="EMBL" id="BAM06960.1"/>
    </source>
</evidence>
<dbReference type="PANTHER" id="PTHR43580">
    <property type="entry name" value="OXIDOREDUCTASE GLYR1-RELATED"/>
    <property type="match status" value="1"/>
</dbReference>